<evidence type="ECO:0000259" key="6">
    <source>
        <dbReference type="Pfam" id="PF01979"/>
    </source>
</evidence>
<evidence type="ECO:0000313" key="8">
    <source>
        <dbReference type="Proteomes" id="UP000559809"/>
    </source>
</evidence>
<dbReference type="InterPro" id="IPR006680">
    <property type="entry name" value="Amidohydro-rel"/>
</dbReference>
<dbReference type="NCBIfam" id="TIGR00857">
    <property type="entry name" value="pyrC_multi"/>
    <property type="match status" value="1"/>
</dbReference>
<proteinExistence type="inferred from homology"/>
<keyword evidence="8" id="KW-1185">Reference proteome</keyword>
<dbReference type="Gene3D" id="2.30.40.10">
    <property type="entry name" value="Urease, subunit C, domain 1"/>
    <property type="match status" value="1"/>
</dbReference>
<evidence type="ECO:0000256" key="5">
    <source>
        <dbReference type="ARBA" id="ARBA00022801"/>
    </source>
</evidence>
<keyword evidence="5 7" id="KW-0378">Hydrolase</keyword>
<evidence type="ECO:0000256" key="3">
    <source>
        <dbReference type="ARBA" id="ARBA00010286"/>
    </source>
</evidence>
<keyword evidence="4" id="KW-0479">Metal-binding</keyword>
<comment type="cofactor">
    <cofactor evidence="1">
        <name>Zn(2+)</name>
        <dbReference type="ChEBI" id="CHEBI:29105"/>
    </cofactor>
</comment>
<dbReference type="InterPro" id="IPR011059">
    <property type="entry name" value="Metal-dep_hydrolase_composite"/>
</dbReference>
<dbReference type="SUPFAM" id="SSF51556">
    <property type="entry name" value="Metallo-dependent hydrolases"/>
    <property type="match status" value="1"/>
</dbReference>
<dbReference type="GO" id="GO:0005737">
    <property type="term" value="C:cytoplasm"/>
    <property type="evidence" value="ECO:0007669"/>
    <property type="project" value="TreeGrafter"/>
</dbReference>
<evidence type="ECO:0000313" key="7">
    <source>
        <dbReference type="EMBL" id="NYT51258.1"/>
    </source>
</evidence>
<accession>A0A853G1S8</accession>
<dbReference type="EC" id="3.5.2.3" evidence="7"/>
<evidence type="ECO:0000256" key="2">
    <source>
        <dbReference type="ARBA" id="ARBA00002368"/>
    </source>
</evidence>
<comment type="caution">
    <text evidence="7">The sequence shown here is derived from an EMBL/GenBank/DDBJ whole genome shotgun (WGS) entry which is preliminary data.</text>
</comment>
<dbReference type="InterPro" id="IPR050138">
    <property type="entry name" value="DHOase/Allantoinase_Hydrolase"/>
</dbReference>
<comment type="similarity">
    <text evidence="3">Belongs to the metallo-dependent hydrolases superfamily. DHOase family. Class I DHOase subfamily.</text>
</comment>
<dbReference type="GO" id="GO:0004038">
    <property type="term" value="F:allantoinase activity"/>
    <property type="evidence" value="ECO:0007669"/>
    <property type="project" value="TreeGrafter"/>
</dbReference>
<reference evidence="7 8" key="1">
    <citation type="submission" date="2020-07" db="EMBL/GenBank/DDBJ databases">
        <title>Taxonomic revisions and descriptions of new bacterial species based on genomic comparisons in the high-G+C-content subgroup of the family Alcaligenaceae.</title>
        <authorList>
            <person name="Szabo A."/>
            <person name="Felfoldi T."/>
        </authorList>
    </citation>
    <scope>NUCLEOTIDE SEQUENCE [LARGE SCALE GENOMIC DNA]</scope>
    <source>
        <strain evidence="7 8">LMG 24012</strain>
    </source>
</reference>
<dbReference type="SUPFAM" id="SSF51338">
    <property type="entry name" value="Composite domain of metallo-dependent hydrolases"/>
    <property type="match status" value="1"/>
</dbReference>
<sequence>MNQTTRNPDRDLCQRLARRHADLCVIGGTVMTPNGRASTDVVCLDGRIVSLDASAWTAETMLSAKGLHVLPGVIDSQVHFREPGLTHKETFEAGTRGAVLGGVTAVFDMPNTNPLTLTAADLQAKLDLADGRAWCDYAFYMGGSAVNAEQLDALERLPGCAGVKIFMGSSFGDLLTDDDTVLRRIMSHGHRRIAIHAEDEARLNERRALAQASGNVCDHPLWRDVDSALIATQRIVSLATETGRRLHLLHVSSAEEMAFLARHKRRVSVEVTPHHLTLVAPQCYERLGSLAQMNPPVRGARHRDALWRAINDGVVDVLGSDHAPHTLQEKAQPYPQSPSGMTGVQTLLPVMLDHVQTGRISLERLVDLTSAGPARVFGLAGKGRISVGYDADLTLVDLRARREITNRWIASVSGWTPYDGLLVTGWPTVTVVGGRLVVRDGELVGQPMGRPVDFLEVRPPSITSGDRND</sequence>
<evidence type="ECO:0000256" key="4">
    <source>
        <dbReference type="ARBA" id="ARBA00022723"/>
    </source>
</evidence>
<protein>
    <submittedName>
        <fullName evidence="7">Dihydroorotase</fullName>
        <ecNumber evidence="7">3.5.2.3</ecNumber>
    </submittedName>
</protein>
<dbReference type="GO" id="GO:0006145">
    <property type="term" value="P:purine nucleobase catabolic process"/>
    <property type="evidence" value="ECO:0007669"/>
    <property type="project" value="TreeGrafter"/>
</dbReference>
<dbReference type="NCBIfam" id="NF006559">
    <property type="entry name" value="PRK09060.1"/>
    <property type="match status" value="1"/>
</dbReference>
<dbReference type="PANTHER" id="PTHR43668:SF4">
    <property type="entry name" value="ALLANTOINASE"/>
    <property type="match status" value="1"/>
</dbReference>
<feature type="domain" description="Amidohydrolase-related" evidence="6">
    <location>
        <begin position="69"/>
        <end position="437"/>
    </location>
</feature>
<dbReference type="InterPro" id="IPR032466">
    <property type="entry name" value="Metal_Hydrolase"/>
</dbReference>
<dbReference type="PANTHER" id="PTHR43668">
    <property type="entry name" value="ALLANTOINASE"/>
    <property type="match status" value="1"/>
</dbReference>
<name>A0A853G1S8_9BURK</name>
<dbReference type="CDD" id="cd01318">
    <property type="entry name" value="DHOase_IIb"/>
    <property type="match status" value="1"/>
</dbReference>
<dbReference type="PROSITE" id="PS00483">
    <property type="entry name" value="DIHYDROOROTASE_2"/>
    <property type="match status" value="1"/>
</dbReference>
<dbReference type="GO" id="GO:0004151">
    <property type="term" value="F:dihydroorotase activity"/>
    <property type="evidence" value="ECO:0007669"/>
    <property type="project" value="UniProtKB-EC"/>
</dbReference>
<dbReference type="AlphaFoldDB" id="A0A853G1S8"/>
<dbReference type="Gene3D" id="3.20.20.140">
    <property type="entry name" value="Metal-dependent hydrolases"/>
    <property type="match status" value="1"/>
</dbReference>
<dbReference type="RefSeq" id="WP_180066059.1">
    <property type="nucleotide sequence ID" value="NZ_JACCEM010000010.1"/>
</dbReference>
<dbReference type="GO" id="GO:0046872">
    <property type="term" value="F:metal ion binding"/>
    <property type="evidence" value="ECO:0007669"/>
    <property type="project" value="UniProtKB-KW"/>
</dbReference>
<comment type="function">
    <text evidence="2">Catalyzes the reversible cyclization of carbamoyl aspartate to dihydroorotate.</text>
</comment>
<dbReference type="Pfam" id="PF01979">
    <property type="entry name" value="Amidohydro_1"/>
    <property type="match status" value="1"/>
</dbReference>
<gene>
    <name evidence="7" type="ORF">H0A72_18250</name>
</gene>
<dbReference type="InterPro" id="IPR002195">
    <property type="entry name" value="Dihydroorotase_CS"/>
</dbReference>
<dbReference type="Proteomes" id="UP000559809">
    <property type="component" value="Unassembled WGS sequence"/>
</dbReference>
<evidence type="ECO:0000256" key="1">
    <source>
        <dbReference type="ARBA" id="ARBA00001947"/>
    </source>
</evidence>
<organism evidence="7 8">
    <name type="scientific">Parapusillimonas granuli</name>
    <dbReference type="NCBI Taxonomy" id="380911"/>
    <lineage>
        <taxon>Bacteria</taxon>
        <taxon>Pseudomonadati</taxon>
        <taxon>Pseudomonadota</taxon>
        <taxon>Betaproteobacteria</taxon>
        <taxon>Burkholderiales</taxon>
        <taxon>Alcaligenaceae</taxon>
        <taxon>Parapusillimonas</taxon>
    </lineage>
</organism>
<dbReference type="EMBL" id="JACCEM010000010">
    <property type="protein sequence ID" value="NYT51258.1"/>
    <property type="molecule type" value="Genomic_DNA"/>
</dbReference>